<evidence type="ECO:0000256" key="1">
    <source>
        <dbReference type="SAM" id="SignalP"/>
    </source>
</evidence>
<evidence type="ECO:0000313" key="2">
    <source>
        <dbReference type="EMBL" id="CAH4029720.1"/>
    </source>
</evidence>
<dbReference type="EMBL" id="CALOZG010000009">
    <property type="protein sequence ID" value="CAH4029720.1"/>
    <property type="molecule type" value="Genomic_DNA"/>
</dbReference>
<dbReference type="PANTHER" id="PTHR37685">
    <property type="entry name" value="GEO11136P1-RELATED"/>
    <property type="match status" value="1"/>
</dbReference>
<keyword evidence="1" id="KW-0732">Signal</keyword>
<organism evidence="2 3">
    <name type="scientific">Pieris brassicae</name>
    <name type="common">White butterfly</name>
    <name type="synonym">Large white butterfly</name>
    <dbReference type="NCBI Taxonomy" id="7116"/>
    <lineage>
        <taxon>Eukaryota</taxon>
        <taxon>Metazoa</taxon>
        <taxon>Ecdysozoa</taxon>
        <taxon>Arthropoda</taxon>
        <taxon>Hexapoda</taxon>
        <taxon>Insecta</taxon>
        <taxon>Pterygota</taxon>
        <taxon>Neoptera</taxon>
        <taxon>Endopterygota</taxon>
        <taxon>Lepidoptera</taxon>
        <taxon>Glossata</taxon>
        <taxon>Ditrysia</taxon>
        <taxon>Papilionoidea</taxon>
        <taxon>Pieridae</taxon>
        <taxon>Pierinae</taxon>
        <taxon>Pieris</taxon>
    </lineage>
</organism>
<dbReference type="AlphaFoldDB" id="A0A9P0TJV9"/>
<gene>
    <name evidence="2" type="ORF">PIBRA_LOCUS6451</name>
</gene>
<dbReference type="Pfam" id="PF15868">
    <property type="entry name" value="MBF2"/>
    <property type="match status" value="2"/>
</dbReference>
<protein>
    <submittedName>
        <fullName evidence="2">Uncharacterized protein</fullName>
    </submittedName>
</protein>
<reference evidence="2" key="1">
    <citation type="submission" date="2022-05" db="EMBL/GenBank/DDBJ databases">
        <authorList>
            <person name="Okamura Y."/>
        </authorList>
    </citation>
    <scope>NUCLEOTIDE SEQUENCE</scope>
</reference>
<dbReference type="PANTHER" id="PTHR37685:SF1">
    <property type="entry name" value="GEO11136P1-RELATED"/>
    <property type="match status" value="1"/>
</dbReference>
<feature type="signal peptide" evidence="1">
    <location>
        <begin position="1"/>
        <end position="20"/>
    </location>
</feature>
<comment type="caution">
    <text evidence="2">The sequence shown here is derived from an EMBL/GenBank/DDBJ whole genome shotgun (WGS) entry which is preliminary data.</text>
</comment>
<sequence length="196" mass="21406">MSKLILLCASFLLVATLVDANGNLVLGSPYGANLIHQRIHEKWAIPLIKRDEVVEVHAPGGELIRGVVVQDYYGTGECHPVGGGIGQRSISLKLKSPRSKVTVDCTSVVVGRIHDVQKVYETEYEAYSVPFFKRSQEVSIEYPVGDQKIKGIAIIDLLNSQAEPSITSGGIGFGFAKIKLKSERGSGYKFRLEVYA</sequence>
<name>A0A9P0TJV9_PIEBR</name>
<dbReference type="InterPro" id="IPR031734">
    <property type="entry name" value="MBF2"/>
</dbReference>
<accession>A0A9P0TJV9</accession>
<dbReference type="Proteomes" id="UP001152562">
    <property type="component" value="Unassembled WGS sequence"/>
</dbReference>
<keyword evidence="3" id="KW-1185">Reference proteome</keyword>
<evidence type="ECO:0000313" key="3">
    <source>
        <dbReference type="Proteomes" id="UP001152562"/>
    </source>
</evidence>
<proteinExistence type="predicted"/>
<feature type="chain" id="PRO_5040366401" evidence="1">
    <location>
        <begin position="21"/>
        <end position="196"/>
    </location>
</feature>